<gene>
    <name evidence="1" type="ORF">A2928_04630</name>
</gene>
<protein>
    <recommendedName>
        <fullName evidence="3">Adenylate kinase</fullName>
    </recommendedName>
</protein>
<name>A0A1G2NDG9_9BACT</name>
<dbReference type="AlphaFoldDB" id="A0A1G2NDG9"/>
<dbReference type="STRING" id="1802319.A2928_04630"/>
<dbReference type="Proteomes" id="UP000176221">
    <property type="component" value="Unassembled WGS sequence"/>
</dbReference>
<evidence type="ECO:0000313" key="2">
    <source>
        <dbReference type="Proteomes" id="UP000176221"/>
    </source>
</evidence>
<dbReference type="SUPFAM" id="SSF52540">
    <property type="entry name" value="P-loop containing nucleoside triphosphate hydrolases"/>
    <property type="match status" value="1"/>
</dbReference>
<dbReference type="InterPro" id="IPR027417">
    <property type="entry name" value="P-loop_NTPase"/>
</dbReference>
<dbReference type="Pfam" id="PF00406">
    <property type="entry name" value="ADK"/>
    <property type="match status" value="1"/>
</dbReference>
<proteinExistence type="predicted"/>
<comment type="caution">
    <text evidence="1">The sequence shown here is derived from an EMBL/GenBank/DDBJ whole genome shotgun (WGS) entry which is preliminary data.</text>
</comment>
<reference evidence="1 2" key="1">
    <citation type="journal article" date="2016" name="Nat. Commun.">
        <title>Thousands of microbial genomes shed light on interconnected biogeochemical processes in an aquifer system.</title>
        <authorList>
            <person name="Anantharaman K."/>
            <person name="Brown C.T."/>
            <person name="Hug L.A."/>
            <person name="Sharon I."/>
            <person name="Castelle C.J."/>
            <person name="Probst A.J."/>
            <person name="Thomas B.C."/>
            <person name="Singh A."/>
            <person name="Wilkins M.J."/>
            <person name="Karaoz U."/>
            <person name="Brodie E.L."/>
            <person name="Williams K.H."/>
            <person name="Hubbard S.S."/>
            <person name="Banfield J.F."/>
        </authorList>
    </citation>
    <scope>NUCLEOTIDE SEQUENCE [LARGE SCALE GENOMIC DNA]</scope>
</reference>
<organism evidence="1 2">
    <name type="scientific">Candidatus Taylorbacteria bacterium RIFCSPLOWO2_01_FULL_45_15b</name>
    <dbReference type="NCBI Taxonomy" id="1802319"/>
    <lineage>
        <taxon>Bacteria</taxon>
        <taxon>Candidatus Tayloriibacteriota</taxon>
    </lineage>
</organism>
<dbReference type="EMBL" id="MHRX01000015">
    <property type="protein sequence ID" value="OHA34158.1"/>
    <property type="molecule type" value="Genomic_DNA"/>
</dbReference>
<accession>A0A1G2NDG9</accession>
<evidence type="ECO:0008006" key="3">
    <source>
        <dbReference type="Google" id="ProtNLM"/>
    </source>
</evidence>
<evidence type="ECO:0000313" key="1">
    <source>
        <dbReference type="EMBL" id="OHA34158.1"/>
    </source>
</evidence>
<sequence length="212" mass="23861">MYNNDVAAYRRTAVLFGPPGCGKEKLGNVLVSSGMVHRVILKTYLLEHSDVMQSGGLVSDEIVVPIVDGLLSKFRAEKYLVLDGAGRSRGQMQELLRRVVPIVFIDLPVEECKRRIKKADDRGGRCDDAVHIVETRMAKYEEESLPALHFAMATRSELVHRIDGLKCPLDKAKDMVDRLGWREISFAETEAVPSRREHFQSVSRISRQQAVV</sequence>
<dbReference type="Gene3D" id="3.40.50.300">
    <property type="entry name" value="P-loop containing nucleotide triphosphate hydrolases"/>
    <property type="match status" value="1"/>
</dbReference>